<keyword evidence="3 7" id="KW-1133">Transmembrane helix</keyword>
<accession>A0ABR2UWS8</accession>
<feature type="region of interest" description="Disordered" evidence="6">
    <location>
        <begin position="163"/>
        <end position="211"/>
    </location>
</feature>
<feature type="transmembrane region" description="Helical" evidence="7">
    <location>
        <begin position="91"/>
        <end position="112"/>
    </location>
</feature>
<reference evidence="9 10" key="1">
    <citation type="journal article" date="2024" name="J. Plant Pathol.">
        <title>Sequence and assembly of the genome of Seiridium unicorne, isolate CBS 538.82, causal agent of cypress canker disease.</title>
        <authorList>
            <person name="Scali E."/>
            <person name="Rocca G.D."/>
            <person name="Danti R."/>
            <person name="Garbelotto M."/>
            <person name="Barberini S."/>
            <person name="Baroncelli R."/>
            <person name="Emiliani G."/>
        </authorList>
    </citation>
    <scope>NUCLEOTIDE SEQUENCE [LARGE SCALE GENOMIC DNA]</scope>
    <source>
        <strain evidence="9 10">BM-138-508</strain>
    </source>
</reference>
<evidence type="ECO:0000256" key="7">
    <source>
        <dbReference type="SAM" id="Phobius"/>
    </source>
</evidence>
<organism evidence="9 10">
    <name type="scientific">Seiridium unicorne</name>
    <dbReference type="NCBI Taxonomy" id="138068"/>
    <lineage>
        <taxon>Eukaryota</taxon>
        <taxon>Fungi</taxon>
        <taxon>Dikarya</taxon>
        <taxon>Ascomycota</taxon>
        <taxon>Pezizomycotina</taxon>
        <taxon>Sordariomycetes</taxon>
        <taxon>Xylariomycetidae</taxon>
        <taxon>Amphisphaeriales</taxon>
        <taxon>Sporocadaceae</taxon>
        <taxon>Seiridium</taxon>
    </lineage>
</organism>
<dbReference type="EMBL" id="JARVKF010000353">
    <property type="protein sequence ID" value="KAK9418799.1"/>
    <property type="molecule type" value="Genomic_DNA"/>
</dbReference>
<feature type="domain" description="Rhodopsin" evidence="8">
    <location>
        <begin position="22"/>
        <end position="116"/>
    </location>
</feature>
<keyword evidence="10" id="KW-1185">Reference proteome</keyword>
<feature type="compositionally biased region" description="Basic and acidic residues" evidence="6">
    <location>
        <begin position="195"/>
        <end position="204"/>
    </location>
</feature>
<dbReference type="PANTHER" id="PTHR33048">
    <property type="entry name" value="PTH11-LIKE INTEGRAL MEMBRANE PROTEIN (AFU_ORTHOLOGUE AFUA_5G11245)"/>
    <property type="match status" value="1"/>
</dbReference>
<evidence type="ECO:0000256" key="4">
    <source>
        <dbReference type="ARBA" id="ARBA00023136"/>
    </source>
</evidence>
<evidence type="ECO:0000259" key="8">
    <source>
        <dbReference type="Pfam" id="PF20684"/>
    </source>
</evidence>
<evidence type="ECO:0000313" key="10">
    <source>
        <dbReference type="Proteomes" id="UP001408356"/>
    </source>
</evidence>
<evidence type="ECO:0000256" key="6">
    <source>
        <dbReference type="SAM" id="MobiDB-lite"/>
    </source>
</evidence>
<proteinExistence type="inferred from homology"/>
<keyword evidence="2 7" id="KW-0812">Transmembrane</keyword>
<dbReference type="Proteomes" id="UP001408356">
    <property type="component" value="Unassembled WGS sequence"/>
</dbReference>
<feature type="compositionally biased region" description="Polar residues" evidence="6">
    <location>
        <begin position="178"/>
        <end position="194"/>
    </location>
</feature>
<comment type="similarity">
    <text evidence="5">Belongs to the SAT4 family.</text>
</comment>
<keyword evidence="4 7" id="KW-0472">Membrane</keyword>
<feature type="region of interest" description="Disordered" evidence="6">
    <location>
        <begin position="137"/>
        <end position="156"/>
    </location>
</feature>
<dbReference type="PANTHER" id="PTHR33048:SF47">
    <property type="entry name" value="INTEGRAL MEMBRANE PROTEIN-RELATED"/>
    <property type="match status" value="1"/>
</dbReference>
<evidence type="ECO:0000256" key="3">
    <source>
        <dbReference type="ARBA" id="ARBA00022989"/>
    </source>
</evidence>
<gene>
    <name evidence="9" type="ORF">SUNI508_07819</name>
</gene>
<dbReference type="Pfam" id="PF20684">
    <property type="entry name" value="Fung_rhodopsin"/>
    <property type="match status" value="1"/>
</dbReference>
<feature type="transmembrane region" description="Helical" evidence="7">
    <location>
        <begin position="20"/>
        <end position="40"/>
    </location>
</feature>
<evidence type="ECO:0000256" key="5">
    <source>
        <dbReference type="ARBA" id="ARBA00038359"/>
    </source>
</evidence>
<sequence length="211" mass="23304">MVKPTTQLDPAVQQNVAETLQFLYTVCDRVYVVFPVMFVWKLNMPLGRKVSLMVLLGLSLITFGAALTKAVLVALALTGKFTMTGPDFNGLYFYVSTIEQCLVIMIGCVPTLKPITKLRFPGFTQIGESIASLITRRSRASRKGSSTGGSSYHGDVELGQHERLPDQPESFTPPHTAAQRTHTVQASKSSSSLRNKNEIRRTDNFEISYAQ</sequence>
<comment type="subcellular location">
    <subcellularLocation>
        <location evidence="1">Membrane</location>
        <topology evidence="1">Multi-pass membrane protein</topology>
    </subcellularLocation>
</comment>
<evidence type="ECO:0000256" key="2">
    <source>
        <dbReference type="ARBA" id="ARBA00022692"/>
    </source>
</evidence>
<feature type="transmembrane region" description="Helical" evidence="7">
    <location>
        <begin position="52"/>
        <end position="79"/>
    </location>
</feature>
<comment type="caution">
    <text evidence="9">The sequence shown here is derived from an EMBL/GenBank/DDBJ whole genome shotgun (WGS) entry which is preliminary data.</text>
</comment>
<name>A0ABR2UWS8_9PEZI</name>
<evidence type="ECO:0000256" key="1">
    <source>
        <dbReference type="ARBA" id="ARBA00004141"/>
    </source>
</evidence>
<evidence type="ECO:0000313" key="9">
    <source>
        <dbReference type="EMBL" id="KAK9418799.1"/>
    </source>
</evidence>
<protein>
    <submittedName>
        <fullName evidence="9">Integral membrane protein</fullName>
    </submittedName>
</protein>
<dbReference type="InterPro" id="IPR049326">
    <property type="entry name" value="Rhodopsin_dom_fungi"/>
</dbReference>
<dbReference type="InterPro" id="IPR052337">
    <property type="entry name" value="SAT4-like"/>
</dbReference>